<protein>
    <submittedName>
        <fullName evidence="2">Uncharacterized protein</fullName>
    </submittedName>
</protein>
<comment type="caution">
    <text evidence="2">The sequence shown here is derived from an EMBL/GenBank/DDBJ whole genome shotgun (WGS) entry which is preliminary data.</text>
</comment>
<evidence type="ECO:0000313" key="2">
    <source>
        <dbReference type="EMBL" id="MBB5235876.1"/>
    </source>
</evidence>
<evidence type="ECO:0000256" key="1">
    <source>
        <dbReference type="SAM" id="MobiDB-lite"/>
    </source>
</evidence>
<feature type="non-terminal residue" evidence="2">
    <location>
        <position position="38"/>
    </location>
</feature>
<dbReference type="Proteomes" id="UP000525389">
    <property type="component" value="Unassembled WGS sequence"/>
</dbReference>
<dbReference type="EMBL" id="JACHFN010000017">
    <property type="protein sequence ID" value="MBB5235876.1"/>
    <property type="molecule type" value="Genomic_DNA"/>
</dbReference>
<organism evidence="2 3">
    <name type="scientific">Deinococcus budaensis</name>
    <dbReference type="NCBI Taxonomy" id="1665626"/>
    <lineage>
        <taxon>Bacteria</taxon>
        <taxon>Thermotogati</taxon>
        <taxon>Deinococcota</taxon>
        <taxon>Deinococci</taxon>
        <taxon>Deinococcales</taxon>
        <taxon>Deinococcaceae</taxon>
        <taxon>Deinococcus</taxon>
    </lineage>
</organism>
<keyword evidence="3" id="KW-1185">Reference proteome</keyword>
<proteinExistence type="predicted"/>
<reference evidence="2 3" key="1">
    <citation type="submission" date="2020-08" db="EMBL/GenBank/DDBJ databases">
        <title>Genomic Encyclopedia of Type Strains, Phase IV (KMG-IV): sequencing the most valuable type-strain genomes for metagenomic binning, comparative biology and taxonomic classification.</title>
        <authorList>
            <person name="Goeker M."/>
        </authorList>
    </citation>
    <scope>NUCLEOTIDE SEQUENCE [LARGE SCALE GENOMIC DNA]</scope>
    <source>
        <strain evidence="2 3">DSM 101791</strain>
    </source>
</reference>
<evidence type="ECO:0000313" key="3">
    <source>
        <dbReference type="Proteomes" id="UP000525389"/>
    </source>
</evidence>
<accession>A0A7W8GIP6</accession>
<sequence>MTGPLLPPDPARPDLLAPDPSGPDLAWPAAPLKLVVSG</sequence>
<gene>
    <name evidence="2" type="ORF">HNQ09_003340</name>
</gene>
<name>A0A7W8GIP6_9DEIO</name>
<feature type="compositionally biased region" description="Pro residues" evidence="1">
    <location>
        <begin position="1"/>
        <end position="10"/>
    </location>
</feature>
<feature type="region of interest" description="Disordered" evidence="1">
    <location>
        <begin position="1"/>
        <end position="27"/>
    </location>
</feature>
<dbReference type="AlphaFoldDB" id="A0A7W8GIP6"/>